<dbReference type="PANTHER" id="PTHR46382:SF1">
    <property type="entry name" value="PHOSPHATIDATE CYTIDYLYLTRANSFERASE"/>
    <property type="match status" value="1"/>
</dbReference>
<dbReference type="Proteomes" id="UP001056756">
    <property type="component" value="Chromosome"/>
</dbReference>
<dbReference type="PANTHER" id="PTHR46382">
    <property type="entry name" value="PHOSPHATIDATE CYTIDYLYLTRANSFERASE"/>
    <property type="match status" value="1"/>
</dbReference>
<keyword evidence="9" id="KW-0444">Lipid biosynthesis</keyword>
<evidence type="ECO:0000256" key="17">
    <source>
        <dbReference type="ARBA" id="ARBA00023264"/>
    </source>
</evidence>
<keyword evidence="8" id="KW-1003">Cell membrane</keyword>
<comment type="catalytic activity">
    <reaction evidence="1">
        <text>a 1,2-diacyl-sn-glycero-3-phosphate + CTP + H(+) = a CDP-1,2-diacyl-sn-glycerol + diphosphate</text>
        <dbReference type="Rhea" id="RHEA:16229"/>
        <dbReference type="ChEBI" id="CHEBI:15378"/>
        <dbReference type="ChEBI" id="CHEBI:33019"/>
        <dbReference type="ChEBI" id="CHEBI:37563"/>
        <dbReference type="ChEBI" id="CHEBI:58332"/>
        <dbReference type="ChEBI" id="CHEBI:58608"/>
        <dbReference type="EC" id="2.7.7.41"/>
    </reaction>
</comment>
<evidence type="ECO:0000313" key="26">
    <source>
        <dbReference type="Proteomes" id="UP001056756"/>
    </source>
</evidence>
<evidence type="ECO:0000256" key="12">
    <source>
        <dbReference type="ARBA" id="ARBA00022695"/>
    </source>
</evidence>
<dbReference type="EMBL" id="CP097899">
    <property type="protein sequence ID" value="URN93442.1"/>
    <property type="molecule type" value="Genomic_DNA"/>
</dbReference>
<organism evidence="25 26">
    <name type="scientific">Candidatus Pristimantibacillus lignocellulolyticus</name>
    <dbReference type="NCBI Taxonomy" id="2994561"/>
    <lineage>
        <taxon>Bacteria</taxon>
        <taxon>Bacillati</taxon>
        <taxon>Bacillota</taxon>
        <taxon>Bacilli</taxon>
        <taxon>Bacillales</taxon>
        <taxon>Paenibacillaceae</taxon>
        <taxon>Candidatus Pristimantibacillus</taxon>
    </lineage>
</organism>
<dbReference type="AlphaFoldDB" id="A0A9J6ZBG4"/>
<evidence type="ECO:0000256" key="10">
    <source>
        <dbReference type="ARBA" id="ARBA00022679"/>
    </source>
</evidence>
<comment type="similarity">
    <text evidence="5">Belongs to the CDS family.</text>
</comment>
<evidence type="ECO:0000256" key="23">
    <source>
        <dbReference type="ARBA" id="ARBA00033406"/>
    </source>
</evidence>
<evidence type="ECO:0000256" key="19">
    <source>
        <dbReference type="ARBA" id="ARBA00031825"/>
    </source>
</evidence>
<dbReference type="GO" id="GO:0005886">
    <property type="term" value="C:plasma membrane"/>
    <property type="evidence" value="ECO:0007669"/>
    <property type="project" value="UniProtKB-SubCell"/>
</dbReference>
<evidence type="ECO:0000256" key="6">
    <source>
        <dbReference type="ARBA" id="ARBA00012487"/>
    </source>
</evidence>
<evidence type="ECO:0000256" key="11">
    <source>
        <dbReference type="ARBA" id="ARBA00022692"/>
    </source>
</evidence>
<feature type="transmembrane region" description="Helical" evidence="24">
    <location>
        <begin position="6"/>
        <end position="39"/>
    </location>
</feature>
<evidence type="ECO:0000256" key="4">
    <source>
        <dbReference type="ARBA" id="ARBA00005189"/>
    </source>
</evidence>
<evidence type="ECO:0000256" key="15">
    <source>
        <dbReference type="ARBA" id="ARBA00023136"/>
    </source>
</evidence>
<keyword evidence="14" id="KW-0443">Lipid metabolism</keyword>
<evidence type="ECO:0000256" key="3">
    <source>
        <dbReference type="ARBA" id="ARBA00005119"/>
    </source>
</evidence>
<evidence type="ECO:0000256" key="8">
    <source>
        <dbReference type="ARBA" id="ARBA00022475"/>
    </source>
</evidence>
<evidence type="ECO:0000256" key="16">
    <source>
        <dbReference type="ARBA" id="ARBA00023209"/>
    </source>
</evidence>
<feature type="transmembrane region" description="Helical" evidence="24">
    <location>
        <begin position="80"/>
        <end position="98"/>
    </location>
</feature>
<dbReference type="KEGG" id="plig:NAG76_16615"/>
<feature type="transmembrane region" description="Helical" evidence="24">
    <location>
        <begin position="51"/>
        <end position="68"/>
    </location>
</feature>
<feature type="transmembrane region" description="Helical" evidence="24">
    <location>
        <begin position="133"/>
        <end position="153"/>
    </location>
</feature>
<evidence type="ECO:0000256" key="9">
    <source>
        <dbReference type="ARBA" id="ARBA00022516"/>
    </source>
</evidence>
<evidence type="ECO:0000256" key="24">
    <source>
        <dbReference type="SAM" id="Phobius"/>
    </source>
</evidence>
<dbReference type="Pfam" id="PF01148">
    <property type="entry name" value="CTP_transf_1"/>
    <property type="match status" value="1"/>
</dbReference>
<evidence type="ECO:0000256" key="5">
    <source>
        <dbReference type="ARBA" id="ARBA00010185"/>
    </source>
</evidence>
<evidence type="ECO:0000256" key="21">
    <source>
        <dbReference type="ARBA" id="ARBA00032396"/>
    </source>
</evidence>
<evidence type="ECO:0000256" key="22">
    <source>
        <dbReference type="ARBA" id="ARBA00032743"/>
    </source>
</evidence>
<protein>
    <recommendedName>
        <fullName evidence="7">Phosphatidate cytidylyltransferase</fullName>
        <ecNumber evidence="6">2.7.7.41</ecNumber>
    </recommendedName>
    <alternativeName>
        <fullName evidence="20">CDP-DAG synthase</fullName>
    </alternativeName>
    <alternativeName>
        <fullName evidence="22">CDP-DG synthase</fullName>
    </alternativeName>
    <alternativeName>
        <fullName evidence="18">CDP-diacylglycerol synthase</fullName>
    </alternativeName>
    <alternativeName>
        <fullName evidence="21">CDP-diglyceride pyrophosphorylase</fullName>
    </alternativeName>
    <alternativeName>
        <fullName evidence="23">CDP-diglyceride synthase</fullName>
    </alternativeName>
    <alternativeName>
        <fullName evidence="19">CTP:phosphatidate cytidylyltransferase</fullName>
    </alternativeName>
</protein>
<comment type="subcellular location">
    <subcellularLocation>
        <location evidence="2">Cell membrane</location>
        <topology evidence="2">Multi-pass membrane protein</topology>
    </subcellularLocation>
</comment>
<evidence type="ECO:0000256" key="1">
    <source>
        <dbReference type="ARBA" id="ARBA00001698"/>
    </source>
</evidence>
<reference evidence="25" key="1">
    <citation type="submission" date="2022-05" db="EMBL/GenBank/DDBJ databases">
        <title>Novel bacterial taxa in a minimal lignocellulolytic consortium and its capacity to transform plastics disclosed by genome-resolved metagenomics.</title>
        <authorList>
            <person name="Rodriguez C.A.D."/>
            <person name="Diaz-Garcia L."/>
            <person name="Herrera K."/>
            <person name="Tarazona N.A."/>
            <person name="Sproer C."/>
            <person name="Overmann J."/>
            <person name="Jimenez D.J."/>
        </authorList>
    </citation>
    <scope>NUCLEOTIDE SEQUENCE</scope>
    <source>
        <strain evidence="25">MAG5</strain>
    </source>
</reference>
<keyword evidence="12 25" id="KW-0548">Nucleotidyltransferase</keyword>
<sequence>MKQRIVTGLLFGAFFIGLLIVGGPLYSSLVLLMAIIGLFEFSRMNKISWSNPIHLISIIALLAFVFPFEHYGVKWISEQTIIWLLMFILFAFTVLSKNKYTIDEVAVGFLGTVYIGFGFASMIEVRLLEFNGLWWSILAFCVIWASDIGAYFFGRALGKHKLWPLISPNKTVEGAIGGVISSVIVAVIFAAFAPELIEIWRAVLIGIVAAVTGQFGDLIQSAYKRVRGIKDMGNIMPGHGGIIDRTDSWIIVFPILVLTQLIPV</sequence>
<evidence type="ECO:0000256" key="20">
    <source>
        <dbReference type="ARBA" id="ARBA00032253"/>
    </source>
</evidence>
<evidence type="ECO:0000256" key="2">
    <source>
        <dbReference type="ARBA" id="ARBA00004651"/>
    </source>
</evidence>
<keyword evidence="16" id="KW-0594">Phospholipid biosynthesis</keyword>
<comment type="pathway">
    <text evidence="3">Phospholipid metabolism; CDP-diacylglycerol biosynthesis; CDP-diacylglycerol from sn-glycerol 3-phosphate: step 3/3.</text>
</comment>
<feature type="transmembrane region" description="Helical" evidence="24">
    <location>
        <begin position="199"/>
        <end position="219"/>
    </location>
</feature>
<name>A0A9J6ZBG4_9BACL</name>
<proteinExistence type="inferred from homology"/>
<dbReference type="GO" id="GO:0016024">
    <property type="term" value="P:CDP-diacylglycerol biosynthetic process"/>
    <property type="evidence" value="ECO:0007669"/>
    <property type="project" value="TreeGrafter"/>
</dbReference>
<evidence type="ECO:0000313" key="25">
    <source>
        <dbReference type="EMBL" id="URN93442.1"/>
    </source>
</evidence>
<comment type="pathway">
    <text evidence="4">Lipid metabolism.</text>
</comment>
<keyword evidence="15 24" id="KW-0472">Membrane</keyword>
<keyword evidence="13 24" id="KW-1133">Transmembrane helix</keyword>
<evidence type="ECO:0000256" key="18">
    <source>
        <dbReference type="ARBA" id="ARBA00029893"/>
    </source>
</evidence>
<evidence type="ECO:0000256" key="13">
    <source>
        <dbReference type="ARBA" id="ARBA00022989"/>
    </source>
</evidence>
<dbReference type="EC" id="2.7.7.41" evidence="6"/>
<feature type="transmembrane region" description="Helical" evidence="24">
    <location>
        <begin position="174"/>
        <end position="193"/>
    </location>
</feature>
<evidence type="ECO:0000256" key="14">
    <source>
        <dbReference type="ARBA" id="ARBA00023098"/>
    </source>
</evidence>
<keyword evidence="11 24" id="KW-0812">Transmembrane</keyword>
<keyword evidence="10" id="KW-0808">Transferase</keyword>
<evidence type="ECO:0000256" key="7">
    <source>
        <dbReference type="ARBA" id="ARBA00019373"/>
    </source>
</evidence>
<keyword evidence="17" id="KW-1208">Phospholipid metabolism</keyword>
<accession>A0A9J6ZBG4</accession>
<gene>
    <name evidence="25" type="ORF">NAG76_16615</name>
</gene>
<feature type="transmembrane region" description="Helical" evidence="24">
    <location>
        <begin position="105"/>
        <end position="127"/>
    </location>
</feature>
<dbReference type="GO" id="GO:0004605">
    <property type="term" value="F:phosphatidate cytidylyltransferase activity"/>
    <property type="evidence" value="ECO:0007669"/>
    <property type="project" value="UniProtKB-EC"/>
</dbReference>